<accession>R7TQ68</accession>
<dbReference type="GO" id="GO:0046475">
    <property type="term" value="P:glycerophospholipid catabolic process"/>
    <property type="evidence" value="ECO:0007669"/>
    <property type="project" value="TreeGrafter"/>
</dbReference>
<dbReference type="GO" id="GO:0047389">
    <property type="term" value="F:glycerophosphocholine phosphodiesterase activity"/>
    <property type="evidence" value="ECO:0007669"/>
    <property type="project" value="TreeGrafter"/>
</dbReference>
<dbReference type="STRING" id="283909.R7TQ68"/>
<dbReference type="SUPFAM" id="SSF49452">
    <property type="entry name" value="Starch-binding domain-like"/>
    <property type="match status" value="1"/>
</dbReference>
<dbReference type="SUPFAM" id="SSF51695">
    <property type="entry name" value="PLC-like phosphodiesterases"/>
    <property type="match status" value="1"/>
</dbReference>
<dbReference type="Pfam" id="PF00686">
    <property type="entry name" value="CBM_20"/>
    <property type="match status" value="1"/>
</dbReference>
<feature type="domain" description="GP-PDE" evidence="2">
    <location>
        <begin position="256"/>
        <end position="551"/>
    </location>
</feature>
<reference evidence="4" key="3">
    <citation type="submission" date="2015-06" db="UniProtKB">
        <authorList>
            <consortium name="EnsemblMetazoa"/>
        </authorList>
    </citation>
    <scope>IDENTIFICATION</scope>
</reference>
<organism evidence="3">
    <name type="scientific">Capitella teleta</name>
    <name type="common">Polychaete worm</name>
    <dbReference type="NCBI Taxonomy" id="283909"/>
    <lineage>
        <taxon>Eukaryota</taxon>
        <taxon>Metazoa</taxon>
        <taxon>Spiralia</taxon>
        <taxon>Lophotrochozoa</taxon>
        <taxon>Annelida</taxon>
        <taxon>Polychaeta</taxon>
        <taxon>Sedentaria</taxon>
        <taxon>Scolecida</taxon>
        <taxon>Capitellidae</taxon>
        <taxon>Capitella</taxon>
    </lineage>
</organism>
<protein>
    <recommendedName>
        <fullName evidence="2">GP-PDE domain-containing protein</fullName>
    </recommendedName>
</protein>
<dbReference type="PANTHER" id="PTHR22958:SF1">
    <property type="entry name" value="GLYCEROPHOSPHOCHOLINE PHOSPHODIESTERASE GPCPD1"/>
    <property type="match status" value="1"/>
</dbReference>
<dbReference type="Gene3D" id="2.60.40.10">
    <property type="entry name" value="Immunoglobulins"/>
    <property type="match status" value="1"/>
</dbReference>
<dbReference type="OrthoDB" id="1058301at2759"/>
<dbReference type="Gene3D" id="3.20.20.190">
    <property type="entry name" value="Phosphatidylinositol (PI) phosphodiesterase"/>
    <property type="match status" value="1"/>
</dbReference>
<dbReference type="GO" id="GO:2001070">
    <property type="term" value="F:starch binding"/>
    <property type="evidence" value="ECO:0007669"/>
    <property type="project" value="InterPro"/>
</dbReference>
<dbReference type="InterPro" id="IPR013783">
    <property type="entry name" value="Ig-like_fold"/>
</dbReference>
<dbReference type="InterPro" id="IPR013784">
    <property type="entry name" value="Carb-bd-like_fold"/>
</dbReference>
<evidence type="ECO:0000313" key="3">
    <source>
        <dbReference type="EMBL" id="ELT93656.1"/>
    </source>
</evidence>
<sequence length="565" mass="63464">MAKTTFYVCSPTQSKEKLFVVGDCVSLGQWLPHKAVQLHLHAELEDSQKVLPSILRREAAEYRILFLLYVDGTSGSAGSPLLYGDYGGSSCIQNGWLTCQSEIHLRLHSDALKSSKYSGFRVHCSAFRCMDDGSNVPIEDTMVAVLGDENPLHVAQTEEGTLINRDDYVEFSLQTCFTDSVAFCLTVRSDEGEFLGRVHLPPLKTNEGVTHAAIVSNDHHITGVLRVDHLIVRPLANHTSDMRVSYAQHWKQREEALHIGHRGSGNSFSKTSAKICENTLRSLQYAGDHGADLVEFDVHLSHDRVPIVYHDFNVCVAATEAANSAADQWLPVPIHSLTTAQMKALKFGHMSELGQFPKERSDDRSADLQLFTPLKEFLSTIDPLTGFNLEIKYCCREKSGSYEEGLEYFEERNSYLDCILENMLPFAKKRRILFSSFDPDICTLLALKQPTFPVFFLSLGKTLKYVPYLDPRGNDAFTAANFCRSRGLMGVVVHAEDILRDLTIIQKLKKQGLRVFSWGDDNNSPENLKLQQNHGVDGLIYDRIYENRGEGNIFKRSKKSENGTE</sequence>
<evidence type="ECO:0000313" key="4">
    <source>
        <dbReference type="EnsemblMetazoa" id="CapteP223175"/>
    </source>
</evidence>
<dbReference type="PROSITE" id="PS51704">
    <property type="entry name" value="GP_PDE"/>
    <property type="match status" value="1"/>
</dbReference>
<dbReference type="InterPro" id="IPR051578">
    <property type="entry name" value="GDPD"/>
</dbReference>
<reference evidence="3 5" key="2">
    <citation type="journal article" date="2013" name="Nature">
        <title>Insights into bilaterian evolution from three spiralian genomes.</title>
        <authorList>
            <person name="Simakov O."/>
            <person name="Marletaz F."/>
            <person name="Cho S.J."/>
            <person name="Edsinger-Gonzales E."/>
            <person name="Havlak P."/>
            <person name="Hellsten U."/>
            <person name="Kuo D.H."/>
            <person name="Larsson T."/>
            <person name="Lv J."/>
            <person name="Arendt D."/>
            <person name="Savage R."/>
            <person name="Osoegawa K."/>
            <person name="de Jong P."/>
            <person name="Grimwood J."/>
            <person name="Chapman J.A."/>
            <person name="Shapiro H."/>
            <person name="Aerts A."/>
            <person name="Otillar R.P."/>
            <person name="Terry A.Y."/>
            <person name="Boore J.L."/>
            <person name="Grigoriev I.V."/>
            <person name="Lindberg D.R."/>
            <person name="Seaver E.C."/>
            <person name="Weisblat D.A."/>
            <person name="Putnam N.H."/>
            <person name="Rokhsar D.S."/>
        </authorList>
    </citation>
    <scope>NUCLEOTIDE SEQUENCE</scope>
    <source>
        <strain evidence="3 5">I ESC-2004</strain>
    </source>
</reference>
<dbReference type="InterPro" id="IPR017946">
    <property type="entry name" value="PLC-like_Pdiesterase_TIM-brl"/>
</dbReference>
<dbReference type="AlphaFoldDB" id="R7TQ68"/>
<dbReference type="FunFam" id="3.20.20.190:FF:000032">
    <property type="entry name" value="Glycerophosphoryl diester phosphodiesterase, putative"/>
    <property type="match status" value="1"/>
</dbReference>
<dbReference type="EMBL" id="AMQN01012680">
    <property type="status" value="NOT_ANNOTATED_CDS"/>
    <property type="molecule type" value="Genomic_DNA"/>
</dbReference>
<keyword evidence="5" id="KW-1185">Reference proteome</keyword>
<dbReference type="OMA" id="DICTMIT"/>
<dbReference type="FunCoup" id="R7TQ68">
    <property type="interactions" value="664"/>
</dbReference>
<dbReference type="Pfam" id="PF03009">
    <property type="entry name" value="GDPD"/>
    <property type="match status" value="1"/>
</dbReference>
<dbReference type="PANTHER" id="PTHR22958">
    <property type="entry name" value="GLYCEROPHOSPHORYL DIESTER PHOSPHODIESTERASE"/>
    <property type="match status" value="1"/>
</dbReference>
<evidence type="ECO:0000256" key="1">
    <source>
        <dbReference type="ARBA" id="ARBA00022801"/>
    </source>
</evidence>
<proteinExistence type="predicted"/>
<dbReference type="Proteomes" id="UP000014760">
    <property type="component" value="Unassembled WGS sequence"/>
</dbReference>
<keyword evidence="1" id="KW-0378">Hydrolase</keyword>
<dbReference type="InterPro" id="IPR002044">
    <property type="entry name" value="CBM20"/>
</dbReference>
<dbReference type="EMBL" id="KB309680">
    <property type="protein sequence ID" value="ELT93656.1"/>
    <property type="molecule type" value="Genomic_DNA"/>
</dbReference>
<name>R7TQ68_CAPTE</name>
<gene>
    <name evidence="3" type="ORF">CAPTEDRAFT_223175</name>
</gene>
<evidence type="ECO:0000259" key="2">
    <source>
        <dbReference type="PROSITE" id="PS51704"/>
    </source>
</evidence>
<dbReference type="EnsemblMetazoa" id="CapteT223175">
    <property type="protein sequence ID" value="CapteP223175"/>
    <property type="gene ID" value="CapteG223175"/>
</dbReference>
<reference evidence="5" key="1">
    <citation type="submission" date="2012-12" db="EMBL/GenBank/DDBJ databases">
        <authorList>
            <person name="Hellsten U."/>
            <person name="Grimwood J."/>
            <person name="Chapman J.A."/>
            <person name="Shapiro H."/>
            <person name="Aerts A."/>
            <person name="Otillar R.P."/>
            <person name="Terry A.Y."/>
            <person name="Boore J.L."/>
            <person name="Simakov O."/>
            <person name="Marletaz F."/>
            <person name="Cho S.-J."/>
            <person name="Edsinger-Gonzales E."/>
            <person name="Havlak P."/>
            <person name="Kuo D.-H."/>
            <person name="Larsson T."/>
            <person name="Lv J."/>
            <person name="Arendt D."/>
            <person name="Savage R."/>
            <person name="Osoegawa K."/>
            <person name="de Jong P."/>
            <person name="Lindberg D.R."/>
            <person name="Seaver E.C."/>
            <person name="Weisblat D.A."/>
            <person name="Putnam N.H."/>
            <person name="Grigoriev I.V."/>
            <person name="Rokhsar D.S."/>
        </authorList>
    </citation>
    <scope>NUCLEOTIDE SEQUENCE</scope>
    <source>
        <strain evidence="5">I ESC-2004</strain>
    </source>
</reference>
<evidence type="ECO:0000313" key="5">
    <source>
        <dbReference type="Proteomes" id="UP000014760"/>
    </source>
</evidence>
<dbReference type="InterPro" id="IPR030395">
    <property type="entry name" value="GP_PDE_dom"/>
</dbReference>
<dbReference type="HOGENOM" id="CLU_013007_2_0_1"/>